<dbReference type="EMBL" id="JAHRHJ020000004">
    <property type="protein sequence ID" value="KAH9318969.1"/>
    <property type="molecule type" value="Genomic_DNA"/>
</dbReference>
<dbReference type="AlphaFoldDB" id="A0AA38G922"/>
<evidence type="ECO:0000313" key="3">
    <source>
        <dbReference type="EMBL" id="KAH9318969.1"/>
    </source>
</evidence>
<proteinExistence type="predicted"/>
<evidence type="ECO:0000313" key="4">
    <source>
        <dbReference type="Proteomes" id="UP000824469"/>
    </source>
</evidence>
<name>A0AA38G922_TAXCH</name>
<feature type="non-terminal residue" evidence="3">
    <location>
        <position position="108"/>
    </location>
</feature>
<feature type="region of interest" description="Disordered" evidence="1">
    <location>
        <begin position="40"/>
        <end position="83"/>
    </location>
</feature>
<feature type="transmembrane region" description="Helical" evidence="2">
    <location>
        <begin position="88"/>
        <end position="107"/>
    </location>
</feature>
<keyword evidence="2" id="KW-1133">Transmembrane helix</keyword>
<reference evidence="3 4" key="1">
    <citation type="journal article" date="2021" name="Nat. Plants">
        <title>The Taxus genome provides insights into paclitaxel biosynthesis.</title>
        <authorList>
            <person name="Xiong X."/>
            <person name="Gou J."/>
            <person name="Liao Q."/>
            <person name="Li Y."/>
            <person name="Zhou Q."/>
            <person name="Bi G."/>
            <person name="Li C."/>
            <person name="Du R."/>
            <person name="Wang X."/>
            <person name="Sun T."/>
            <person name="Guo L."/>
            <person name="Liang H."/>
            <person name="Lu P."/>
            <person name="Wu Y."/>
            <person name="Zhang Z."/>
            <person name="Ro D.K."/>
            <person name="Shang Y."/>
            <person name="Huang S."/>
            <person name="Yan J."/>
        </authorList>
    </citation>
    <scope>NUCLEOTIDE SEQUENCE [LARGE SCALE GENOMIC DNA]</scope>
    <source>
        <strain evidence="3">Ta-2019</strain>
    </source>
</reference>
<accession>A0AA38G922</accession>
<organism evidence="3 4">
    <name type="scientific">Taxus chinensis</name>
    <name type="common">Chinese yew</name>
    <name type="synonym">Taxus wallichiana var. chinensis</name>
    <dbReference type="NCBI Taxonomy" id="29808"/>
    <lineage>
        <taxon>Eukaryota</taxon>
        <taxon>Viridiplantae</taxon>
        <taxon>Streptophyta</taxon>
        <taxon>Embryophyta</taxon>
        <taxon>Tracheophyta</taxon>
        <taxon>Spermatophyta</taxon>
        <taxon>Pinopsida</taxon>
        <taxon>Pinidae</taxon>
        <taxon>Conifers II</taxon>
        <taxon>Cupressales</taxon>
        <taxon>Taxaceae</taxon>
        <taxon>Taxus</taxon>
    </lineage>
</organism>
<comment type="caution">
    <text evidence="3">The sequence shown here is derived from an EMBL/GenBank/DDBJ whole genome shotgun (WGS) entry which is preliminary data.</text>
</comment>
<keyword evidence="2" id="KW-0812">Transmembrane</keyword>
<sequence>MHPDNHLTGVIPGSLSKFPASAFASNVVLYGNPLPSCKNNISNPTTPGGLGNYNPVTQDPSVMPSTPSSKPESSQNTKKSSNRLSRGAVIAIVVGDFAVLLFIACIFI</sequence>
<dbReference type="Proteomes" id="UP000824469">
    <property type="component" value="Unassembled WGS sequence"/>
</dbReference>
<gene>
    <name evidence="3" type="ORF">KI387_020738</name>
</gene>
<keyword evidence="2" id="KW-0472">Membrane</keyword>
<protein>
    <submittedName>
        <fullName evidence="3">Uncharacterized protein</fullName>
    </submittedName>
</protein>
<evidence type="ECO:0000256" key="1">
    <source>
        <dbReference type="SAM" id="MobiDB-lite"/>
    </source>
</evidence>
<evidence type="ECO:0000256" key="2">
    <source>
        <dbReference type="SAM" id="Phobius"/>
    </source>
</evidence>
<keyword evidence="4" id="KW-1185">Reference proteome</keyword>
<feature type="compositionally biased region" description="Polar residues" evidence="1">
    <location>
        <begin position="54"/>
        <end position="83"/>
    </location>
</feature>